<evidence type="ECO:0000256" key="1">
    <source>
        <dbReference type="ARBA" id="ARBA00001971"/>
    </source>
</evidence>
<dbReference type="GO" id="GO:0004497">
    <property type="term" value="F:monooxygenase activity"/>
    <property type="evidence" value="ECO:0007669"/>
    <property type="project" value="UniProtKB-KW"/>
</dbReference>
<dbReference type="InterPro" id="IPR036396">
    <property type="entry name" value="Cyt_P450_sf"/>
</dbReference>
<keyword evidence="7" id="KW-1133">Transmembrane helix</keyword>
<dbReference type="Pfam" id="PF00067">
    <property type="entry name" value="p450"/>
    <property type="match status" value="1"/>
</dbReference>
<comment type="caution">
    <text evidence="12">The sequence shown here is derived from an EMBL/GenBank/DDBJ whole genome shotgun (WGS) entry which is preliminary data.</text>
</comment>
<feature type="non-terminal residue" evidence="12">
    <location>
        <position position="1"/>
    </location>
</feature>
<evidence type="ECO:0000313" key="13">
    <source>
        <dbReference type="Proteomes" id="UP000015453"/>
    </source>
</evidence>
<evidence type="ECO:0000313" key="12">
    <source>
        <dbReference type="EMBL" id="EPS71634.1"/>
    </source>
</evidence>
<dbReference type="GO" id="GO:0016705">
    <property type="term" value="F:oxidoreductase activity, acting on paired donors, with incorporation or reduction of molecular oxygen"/>
    <property type="evidence" value="ECO:0007669"/>
    <property type="project" value="InterPro"/>
</dbReference>
<dbReference type="PANTHER" id="PTHR24282:SF273">
    <property type="entry name" value="CYTOCHROME P450 CYP72A219-LIKE"/>
    <property type="match status" value="1"/>
</dbReference>
<evidence type="ECO:0000256" key="3">
    <source>
        <dbReference type="ARBA" id="ARBA00010617"/>
    </source>
</evidence>
<protein>
    <recommendedName>
        <fullName evidence="14">Cytochrome P450</fullName>
    </recommendedName>
</protein>
<comment type="similarity">
    <text evidence="3">Belongs to the cytochrome P450 family.</text>
</comment>
<evidence type="ECO:0000256" key="7">
    <source>
        <dbReference type="ARBA" id="ARBA00022989"/>
    </source>
</evidence>
<dbReference type="SUPFAM" id="SSF48264">
    <property type="entry name" value="Cytochrome P450"/>
    <property type="match status" value="1"/>
</dbReference>
<evidence type="ECO:0008006" key="14">
    <source>
        <dbReference type="Google" id="ProtNLM"/>
    </source>
</evidence>
<keyword evidence="11" id="KW-0472">Membrane</keyword>
<dbReference type="PRINTS" id="PR00464">
    <property type="entry name" value="EP450II"/>
</dbReference>
<evidence type="ECO:0000256" key="6">
    <source>
        <dbReference type="ARBA" id="ARBA00022723"/>
    </source>
</evidence>
<comment type="cofactor">
    <cofactor evidence="1">
        <name>heme</name>
        <dbReference type="ChEBI" id="CHEBI:30413"/>
    </cofactor>
</comment>
<keyword evidence="5" id="KW-0812">Transmembrane</keyword>
<feature type="non-terminal residue" evidence="12">
    <location>
        <position position="204"/>
    </location>
</feature>
<keyword evidence="6" id="KW-0479">Metal-binding</keyword>
<evidence type="ECO:0000256" key="11">
    <source>
        <dbReference type="ARBA" id="ARBA00023136"/>
    </source>
</evidence>
<dbReference type="InterPro" id="IPR001128">
    <property type="entry name" value="Cyt_P450"/>
</dbReference>
<keyword evidence="13" id="KW-1185">Reference proteome</keyword>
<dbReference type="GO" id="GO:0020037">
    <property type="term" value="F:heme binding"/>
    <property type="evidence" value="ECO:0007669"/>
    <property type="project" value="InterPro"/>
</dbReference>
<keyword evidence="8" id="KW-0560">Oxidoreductase</keyword>
<keyword evidence="9" id="KW-0408">Iron</keyword>
<dbReference type="GO" id="GO:0016020">
    <property type="term" value="C:membrane"/>
    <property type="evidence" value="ECO:0007669"/>
    <property type="project" value="UniProtKB-SubCell"/>
</dbReference>
<organism evidence="12 13">
    <name type="scientific">Genlisea aurea</name>
    <dbReference type="NCBI Taxonomy" id="192259"/>
    <lineage>
        <taxon>Eukaryota</taxon>
        <taxon>Viridiplantae</taxon>
        <taxon>Streptophyta</taxon>
        <taxon>Embryophyta</taxon>
        <taxon>Tracheophyta</taxon>
        <taxon>Spermatophyta</taxon>
        <taxon>Magnoliopsida</taxon>
        <taxon>eudicotyledons</taxon>
        <taxon>Gunneridae</taxon>
        <taxon>Pentapetalae</taxon>
        <taxon>asterids</taxon>
        <taxon>lamiids</taxon>
        <taxon>Lamiales</taxon>
        <taxon>Lentibulariaceae</taxon>
        <taxon>Genlisea</taxon>
    </lineage>
</organism>
<dbReference type="PANTHER" id="PTHR24282">
    <property type="entry name" value="CYTOCHROME P450 FAMILY MEMBER"/>
    <property type="match status" value="1"/>
</dbReference>
<comment type="subcellular location">
    <subcellularLocation>
        <location evidence="2">Membrane</location>
    </subcellularLocation>
</comment>
<evidence type="ECO:0000256" key="10">
    <source>
        <dbReference type="ARBA" id="ARBA00023033"/>
    </source>
</evidence>
<dbReference type="InterPro" id="IPR050665">
    <property type="entry name" value="Cytochrome_P450_Monooxygen"/>
</dbReference>
<reference evidence="12 13" key="1">
    <citation type="journal article" date="2013" name="BMC Genomics">
        <title>The miniature genome of a carnivorous plant Genlisea aurea contains a low number of genes and short non-coding sequences.</title>
        <authorList>
            <person name="Leushkin E.V."/>
            <person name="Sutormin R.A."/>
            <person name="Nabieva E.R."/>
            <person name="Penin A.A."/>
            <person name="Kondrashov A.S."/>
            <person name="Logacheva M.D."/>
        </authorList>
    </citation>
    <scope>NUCLEOTIDE SEQUENCE [LARGE SCALE GENOMIC DNA]</scope>
</reference>
<gene>
    <name evidence="12" type="ORF">M569_03124</name>
</gene>
<keyword evidence="10" id="KW-0503">Monooxygenase</keyword>
<evidence type="ECO:0000256" key="9">
    <source>
        <dbReference type="ARBA" id="ARBA00023004"/>
    </source>
</evidence>
<proteinExistence type="inferred from homology"/>
<sequence length="204" mass="23678">VLVFYSWRAITFAYFRPKKLERFLRKQGFKGNRFNFLYGDIKEMVQFFEASKARPINLDDDIKPRAVGFLNKTITTYGKNCFIWFGPRPSVILNDPEIVKDVLNKTDAFVKGQPSNPLLKLLATGLVTYNGEKWAKHRKILNPAFHFEKLKLMMPAFKSSCEEVLNKWEELISRDGFGEIDVWPYLQTITSDAISRTAFGSSYR</sequence>
<name>S8CW43_9LAMI</name>
<dbReference type="OrthoDB" id="909405at2759"/>
<keyword evidence="4" id="KW-0349">Heme</keyword>
<dbReference type="InterPro" id="IPR002402">
    <property type="entry name" value="Cyt_P450_E_grp-II"/>
</dbReference>
<accession>S8CW43</accession>
<dbReference type="AlphaFoldDB" id="S8CW43"/>
<evidence type="ECO:0000256" key="8">
    <source>
        <dbReference type="ARBA" id="ARBA00023002"/>
    </source>
</evidence>
<evidence type="ECO:0000256" key="4">
    <source>
        <dbReference type="ARBA" id="ARBA00022617"/>
    </source>
</evidence>
<dbReference type="GO" id="GO:0005506">
    <property type="term" value="F:iron ion binding"/>
    <property type="evidence" value="ECO:0007669"/>
    <property type="project" value="InterPro"/>
</dbReference>
<dbReference type="EMBL" id="AUSU01001167">
    <property type="protein sequence ID" value="EPS71634.1"/>
    <property type="molecule type" value="Genomic_DNA"/>
</dbReference>
<evidence type="ECO:0000256" key="2">
    <source>
        <dbReference type="ARBA" id="ARBA00004370"/>
    </source>
</evidence>
<evidence type="ECO:0000256" key="5">
    <source>
        <dbReference type="ARBA" id="ARBA00022692"/>
    </source>
</evidence>
<dbReference type="Proteomes" id="UP000015453">
    <property type="component" value="Unassembled WGS sequence"/>
</dbReference>
<dbReference type="Gene3D" id="1.10.630.10">
    <property type="entry name" value="Cytochrome P450"/>
    <property type="match status" value="1"/>
</dbReference>